<sequence>MILLRKTALLSVLLGTAAAARAAVQVDVDVNVKHSVGGISTFDREKFSTVHASHTTGDMDETVMHDFINGRDVYFGRDTGYIGWYSKNQIEEDPVKPGWSQVSGSTYSIAAQGAASRNSYAGQTWRHAYESRAALDIVCAQFSPFWPGSETMRGGWSFSAADTAAEPFGSATGNHMGNFLNHFYGTAANGYAGRPLPAYVEILNEPDYPLFDSSSDPMYGTSTWEELFNYHNTVADQIRLLNQEVKIGGFCPSHPDLSNHDFEEWTERYKRFLDICATNMDFFSIHIYDIYDDYASDGPHIKKGSNLEATFDMIEHYSYLKKGQPLPFVVSEFGGRDRRLEAYDWRPIMWTPERDWAAIKSMNSMLMSFADRPHIIDKAIPFIMLKEEWNWDYYGYPHNWRLFRKEGETNATPSYTGDWVYTDYIKFYDLWKNVRGTRVRIATADPDIQVDAYVSSNQLFVVLNNLNENSVQADLSLFGKYGNAVQTLVEKNLYWDGEETVLEENVHIGNPGQVQLRAEGAAVLEYAFSDSIQVDETADEVKYYASTNFLPIVSGQANVFSINDVSEDACGEGVLRLGAGRNQALSRQPVVRFNGTALDVPTDFMGHEGDGRNDFMGQLNIPVPYGLIQSSNIVSITYPDTGGHISSLSFRVFTFSSDIHAAREGSISIDYASVVGNRFILGFTNGPQNGFFSLLSKTNLVTAGWSTNLTELPIDETGCGAVTNPMAHTVEFFRLVGSEAPTGALTALFDWSDFNGTWWSDGYGYVETDNGLSLVHGGRATAHENGNAFKASYSQDEVDGTFTVNIGGVSQRFVVTSVDISASTDAVPQGEPLVRGMLDGVEQWSIDPVENGNFQTYTTATTGELNLAIDEIIWSAPYDPDGAVLTWNNRIDNLAVEIVP</sequence>
<feature type="chain" id="PRO_5045097213" description="Agarase" evidence="1">
    <location>
        <begin position="23"/>
        <end position="900"/>
    </location>
</feature>
<dbReference type="Proteomes" id="UP001290861">
    <property type="component" value="Unassembled WGS sequence"/>
</dbReference>
<feature type="signal peptide" evidence="1">
    <location>
        <begin position="1"/>
        <end position="22"/>
    </location>
</feature>
<dbReference type="Pfam" id="PF18206">
    <property type="entry name" value="Porphyrn_cat_1"/>
    <property type="match status" value="1"/>
</dbReference>
<feature type="domain" description="Porphyranase beta-sandwich" evidence="3">
    <location>
        <begin position="447"/>
        <end position="547"/>
    </location>
</feature>
<evidence type="ECO:0000313" key="5">
    <source>
        <dbReference type="Proteomes" id="UP001290861"/>
    </source>
</evidence>
<name>A0ABU5MUL7_9BACT</name>
<dbReference type="SUPFAM" id="SSF51445">
    <property type="entry name" value="(Trans)glycosidases"/>
    <property type="match status" value="1"/>
</dbReference>
<gene>
    <name evidence="4" type="ORF">P9H32_04090</name>
</gene>
<evidence type="ECO:0000259" key="3">
    <source>
        <dbReference type="Pfam" id="PF18206"/>
    </source>
</evidence>
<evidence type="ECO:0000313" key="4">
    <source>
        <dbReference type="EMBL" id="MDZ8117796.1"/>
    </source>
</evidence>
<dbReference type="EMBL" id="JARVCO010000004">
    <property type="protein sequence ID" value="MDZ8117796.1"/>
    <property type="molecule type" value="Genomic_DNA"/>
</dbReference>
<dbReference type="InterPro" id="IPR041224">
    <property type="entry name" value="BPA_C"/>
</dbReference>
<accession>A0ABU5MUL7</accession>
<dbReference type="Gene3D" id="2.60.120.1200">
    <property type="match status" value="1"/>
</dbReference>
<keyword evidence="5" id="KW-1185">Reference proteome</keyword>
<feature type="domain" description="Beta-porphyranase A C-terminal" evidence="2">
    <location>
        <begin position="560"/>
        <end position="653"/>
    </location>
</feature>
<organism evidence="4 5">
    <name type="scientific">Pontiella agarivorans</name>
    <dbReference type="NCBI Taxonomy" id="3038953"/>
    <lineage>
        <taxon>Bacteria</taxon>
        <taxon>Pseudomonadati</taxon>
        <taxon>Kiritimatiellota</taxon>
        <taxon>Kiritimatiellia</taxon>
        <taxon>Kiritimatiellales</taxon>
        <taxon>Pontiellaceae</taxon>
        <taxon>Pontiella</taxon>
    </lineage>
</organism>
<dbReference type="InterPro" id="IPR017853">
    <property type="entry name" value="GH"/>
</dbReference>
<keyword evidence="1" id="KW-0732">Signal</keyword>
<protein>
    <recommendedName>
        <fullName evidence="6">Agarase</fullName>
    </recommendedName>
</protein>
<proteinExistence type="predicted"/>
<reference evidence="4 5" key="1">
    <citation type="journal article" date="2024" name="Appl. Environ. Microbiol.">
        <title>Pontiella agarivorans sp. nov., a novel marine anaerobic bacterium capable of degrading macroalgal polysaccharides and fixing nitrogen.</title>
        <authorList>
            <person name="Liu N."/>
            <person name="Kivenson V."/>
            <person name="Peng X."/>
            <person name="Cui Z."/>
            <person name="Lankiewicz T.S."/>
            <person name="Gosselin K.M."/>
            <person name="English C.J."/>
            <person name="Blair E.M."/>
            <person name="O'Malley M.A."/>
            <person name="Valentine D.L."/>
        </authorList>
    </citation>
    <scope>NUCLEOTIDE SEQUENCE [LARGE SCALE GENOMIC DNA]</scope>
    <source>
        <strain evidence="4 5">NLcol2</strain>
    </source>
</reference>
<evidence type="ECO:0000259" key="2">
    <source>
        <dbReference type="Pfam" id="PF18040"/>
    </source>
</evidence>
<dbReference type="Pfam" id="PF18040">
    <property type="entry name" value="BPA_C"/>
    <property type="match status" value="1"/>
</dbReference>
<dbReference type="CDD" id="cd21510">
    <property type="entry name" value="agarase_cat"/>
    <property type="match status" value="1"/>
</dbReference>
<dbReference type="InterPro" id="IPR040527">
    <property type="entry name" value="Beta-sand_Porphyrn"/>
</dbReference>
<comment type="caution">
    <text evidence="4">The sequence shown here is derived from an EMBL/GenBank/DDBJ whole genome shotgun (WGS) entry which is preliminary data.</text>
</comment>
<dbReference type="Gene3D" id="3.20.20.80">
    <property type="entry name" value="Glycosidases"/>
    <property type="match status" value="1"/>
</dbReference>
<evidence type="ECO:0000256" key="1">
    <source>
        <dbReference type="SAM" id="SignalP"/>
    </source>
</evidence>
<evidence type="ECO:0008006" key="6">
    <source>
        <dbReference type="Google" id="ProtNLM"/>
    </source>
</evidence>